<evidence type="ECO:0000256" key="2">
    <source>
        <dbReference type="ARBA" id="ARBA00005236"/>
    </source>
</evidence>
<dbReference type="Pfam" id="PF02687">
    <property type="entry name" value="FtsX"/>
    <property type="match status" value="1"/>
</dbReference>
<evidence type="ECO:0000313" key="10">
    <source>
        <dbReference type="EMBL" id="MBO8481262.1"/>
    </source>
</evidence>
<feature type="domain" description="ABC3 transporter permease C-terminal" evidence="8">
    <location>
        <begin position="291"/>
        <end position="412"/>
    </location>
</feature>
<dbReference type="GO" id="GO:0098797">
    <property type="term" value="C:plasma membrane protein complex"/>
    <property type="evidence" value="ECO:0007669"/>
    <property type="project" value="TreeGrafter"/>
</dbReference>
<evidence type="ECO:0000313" key="11">
    <source>
        <dbReference type="Proteomes" id="UP000823772"/>
    </source>
</evidence>
<keyword evidence="6 7" id="KW-0472">Membrane</keyword>
<dbReference type="AlphaFoldDB" id="A0A9D9NPQ4"/>
<dbReference type="EMBL" id="JADILY010000036">
    <property type="protein sequence ID" value="MBO8481262.1"/>
    <property type="molecule type" value="Genomic_DNA"/>
</dbReference>
<proteinExistence type="inferred from homology"/>
<evidence type="ECO:0000256" key="6">
    <source>
        <dbReference type="ARBA" id="ARBA00023136"/>
    </source>
</evidence>
<feature type="transmembrane region" description="Helical" evidence="7">
    <location>
        <begin position="335"/>
        <end position="361"/>
    </location>
</feature>
<feature type="domain" description="MacB-like periplasmic core" evidence="9">
    <location>
        <begin position="26"/>
        <end position="136"/>
    </location>
</feature>
<reference evidence="10" key="1">
    <citation type="submission" date="2020-10" db="EMBL/GenBank/DDBJ databases">
        <authorList>
            <person name="Gilroy R."/>
        </authorList>
    </citation>
    <scope>NUCLEOTIDE SEQUENCE</scope>
    <source>
        <strain evidence="10">B3-2255</strain>
    </source>
</reference>
<keyword evidence="3" id="KW-1003">Cell membrane</keyword>
<name>A0A9D9NPQ4_9BACT</name>
<feature type="transmembrane region" description="Helical" evidence="7">
    <location>
        <begin position="388"/>
        <end position="407"/>
    </location>
</feature>
<evidence type="ECO:0000259" key="9">
    <source>
        <dbReference type="Pfam" id="PF12704"/>
    </source>
</evidence>
<dbReference type="InterPro" id="IPR025857">
    <property type="entry name" value="MacB_PCD"/>
</dbReference>
<organism evidence="10 11">
    <name type="scientific">Candidatus Merdivivens faecigallinarum</name>
    <dbReference type="NCBI Taxonomy" id="2840871"/>
    <lineage>
        <taxon>Bacteria</taxon>
        <taxon>Pseudomonadati</taxon>
        <taxon>Bacteroidota</taxon>
        <taxon>Bacteroidia</taxon>
        <taxon>Bacteroidales</taxon>
        <taxon>Muribaculaceae</taxon>
        <taxon>Muribaculaceae incertae sedis</taxon>
        <taxon>Candidatus Merdivivens</taxon>
    </lineage>
</organism>
<evidence type="ECO:0000256" key="7">
    <source>
        <dbReference type="SAM" id="Phobius"/>
    </source>
</evidence>
<sequence>MTRLPLFVALRYLFARKSHNVINIISAISATGMAVGTAALILILSIYNGLDSIVRSGEGMVEPDVLIEPSRGKTFVFSDSLLQALESLPGVASAEPVVDEIVFIDYEARQSVARMKGVMPDYFESLPLQDALVEGSLDLGKGSLDFSIVGRGLAHSLGLSSRFVAGMDVYYPKTDRDISLTDPLSSLNSARFFPSGVVSVNSSFDERYFLAPYVAAVHLLGLPYGCCSSIELRFDIAVTGPWGDRSYDRAVSSVKKAAGSILGDGYDFKNKEEQNETLYRMLEAEKIMIFLILFFVIIIIAFNIFGSLSMLIMEKSDDIGTFAAMGADRRTIKRIFVYEGWSISLLGLVAGLAVGVCLVLLQQHFGLLKMPGNYIVTAYPAVLELRDVLISAAGVGLVGYIVALLPVRSYFKRMNVL</sequence>
<comment type="similarity">
    <text evidence="2">Belongs to the ABC-4 integral membrane protein family. LolC/E subfamily.</text>
</comment>
<comment type="caution">
    <text evidence="10">The sequence shown here is derived from an EMBL/GenBank/DDBJ whole genome shotgun (WGS) entry which is preliminary data.</text>
</comment>
<dbReference type="Pfam" id="PF12704">
    <property type="entry name" value="MacB_PCD"/>
    <property type="match status" value="1"/>
</dbReference>
<dbReference type="PANTHER" id="PTHR30489:SF0">
    <property type="entry name" value="LIPOPROTEIN-RELEASING SYSTEM TRANSMEMBRANE PROTEIN LOLE"/>
    <property type="match status" value="1"/>
</dbReference>
<evidence type="ECO:0000259" key="8">
    <source>
        <dbReference type="Pfam" id="PF02687"/>
    </source>
</evidence>
<keyword evidence="5 7" id="KW-1133">Transmembrane helix</keyword>
<dbReference type="InterPro" id="IPR003838">
    <property type="entry name" value="ABC3_permease_C"/>
</dbReference>
<dbReference type="InterPro" id="IPR051447">
    <property type="entry name" value="Lipoprotein-release_system"/>
</dbReference>
<dbReference type="GO" id="GO:0044874">
    <property type="term" value="P:lipoprotein localization to outer membrane"/>
    <property type="evidence" value="ECO:0007669"/>
    <property type="project" value="TreeGrafter"/>
</dbReference>
<evidence type="ECO:0000256" key="5">
    <source>
        <dbReference type="ARBA" id="ARBA00022989"/>
    </source>
</evidence>
<dbReference type="Proteomes" id="UP000823772">
    <property type="component" value="Unassembled WGS sequence"/>
</dbReference>
<evidence type="ECO:0000256" key="1">
    <source>
        <dbReference type="ARBA" id="ARBA00004651"/>
    </source>
</evidence>
<comment type="subcellular location">
    <subcellularLocation>
        <location evidence="1">Cell membrane</location>
        <topology evidence="1">Multi-pass membrane protein</topology>
    </subcellularLocation>
</comment>
<evidence type="ECO:0000256" key="3">
    <source>
        <dbReference type="ARBA" id="ARBA00022475"/>
    </source>
</evidence>
<gene>
    <name evidence="10" type="ORF">IAC87_01800</name>
</gene>
<feature type="transmembrane region" description="Helical" evidence="7">
    <location>
        <begin position="21"/>
        <end position="47"/>
    </location>
</feature>
<keyword evidence="4 7" id="KW-0812">Transmembrane</keyword>
<reference evidence="10" key="2">
    <citation type="journal article" date="2021" name="PeerJ">
        <title>Extensive microbial diversity within the chicken gut microbiome revealed by metagenomics and culture.</title>
        <authorList>
            <person name="Gilroy R."/>
            <person name="Ravi A."/>
            <person name="Getino M."/>
            <person name="Pursley I."/>
            <person name="Horton D.L."/>
            <person name="Alikhan N.F."/>
            <person name="Baker D."/>
            <person name="Gharbi K."/>
            <person name="Hall N."/>
            <person name="Watson M."/>
            <person name="Adriaenssens E.M."/>
            <person name="Foster-Nyarko E."/>
            <person name="Jarju S."/>
            <person name="Secka A."/>
            <person name="Antonio M."/>
            <person name="Oren A."/>
            <person name="Chaudhuri R.R."/>
            <person name="La Ragione R."/>
            <person name="Hildebrand F."/>
            <person name="Pallen M.J."/>
        </authorList>
    </citation>
    <scope>NUCLEOTIDE SEQUENCE</scope>
    <source>
        <strain evidence="10">B3-2255</strain>
    </source>
</reference>
<evidence type="ECO:0000256" key="4">
    <source>
        <dbReference type="ARBA" id="ARBA00022692"/>
    </source>
</evidence>
<feature type="transmembrane region" description="Helical" evidence="7">
    <location>
        <begin position="287"/>
        <end position="306"/>
    </location>
</feature>
<accession>A0A9D9NPQ4</accession>
<dbReference type="PANTHER" id="PTHR30489">
    <property type="entry name" value="LIPOPROTEIN-RELEASING SYSTEM TRANSMEMBRANE PROTEIN LOLE"/>
    <property type="match status" value="1"/>
</dbReference>
<protein>
    <submittedName>
        <fullName evidence="10">ABC transporter permease</fullName>
    </submittedName>
</protein>